<sequence length="270" mass="30654">MVDDHHKEVSADLKKINSDVRANESKARRAFSLAEREAGVGLDPADVAHVLVELMGEETPEADIQEASRKCAMGFPPGTTLEFETDFMELYQRVAEAERLRRKWLLVAAEMKTQRAAEERIARVFEQFDVEQNGVIAVDDVRAAMRAVELYLEKGELESVLGPLPEFEVELEWFKEACGKCLRHRDLAERRRVEVEHRVLEMRCEVEAVFALWDLKGTGMVPFGDVFQGLGDCGWEPWKGLKDDGDLSMEELVDMVALGKVTKQQPMERS</sequence>
<evidence type="ECO:0000259" key="1">
    <source>
        <dbReference type="PROSITE" id="PS50222"/>
    </source>
</evidence>
<dbReference type="InterPro" id="IPR002048">
    <property type="entry name" value="EF_hand_dom"/>
</dbReference>
<organism evidence="2">
    <name type="scientific">Hemiselmis andersenii</name>
    <name type="common">Cryptophyte alga</name>
    <dbReference type="NCBI Taxonomy" id="464988"/>
    <lineage>
        <taxon>Eukaryota</taxon>
        <taxon>Cryptophyceae</taxon>
        <taxon>Cryptomonadales</taxon>
        <taxon>Hemiselmidaceae</taxon>
        <taxon>Hemiselmis</taxon>
    </lineage>
</organism>
<dbReference type="InterPro" id="IPR011992">
    <property type="entry name" value="EF-hand-dom_pair"/>
</dbReference>
<dbReference type="SUPFAM" id="SSF47473">
    <property type="entry name" value="EF-hand"/>
    <property type="match status" value="1"/>
</dbReference>
<protein>
    <recommendedName>
        <fullName evidence="1">EF-hand domain-containing protein</fullName>
    </recommendedName>
</protein>
<dbReference type="PROSITE" id="PS50222">
    <property type="entry name" value="EF_HAND_2"/>
    <property type="match status" value="1"/>
</dbReference>
<dbReference type="AlphaFoldDB" id="A0A6U5C0V6"/>
<evidence type="ECO:0000313" key="2">
    <source>
        <dbReference type="EMBL" id="CAD8982651.1"/>
    </source>
</evidence>
<accession>A0A6U5C0V6</accession>
<feature type="domain" description="EF-hand" evidence="1">
    <location>
        <begin position="116"/>
        <end position="151"/>
    </location>
</feature>
<dbReference type="EMBL" id="HBFX01055924">
    <property type="protein sequence ID" value="CAD8982651.1"/>
    <property type="molecule type" value="Transcribed_RNA"/>
</dbReference>
<dbReference type="Gene3D" id="1.10.238.10">
    <property type="entry name" value="EF-hand"/>
    <property type="match status" value="1"/>
</dbReference>
<gene>
    <name evidence="2" type="ORF">HAND00432_LOCUS33661</name>
</gene>
<name>A0A6U5C0V6_HEMAN</name>
<proteinExistence type="predicted"/>
<reference evidence="2" key="1">
    <citation type="submission" date="2021-01" db="EMBL/GenBank/DDBJ databases">
        <authorList>
            <person name="Corre E."/>
            <person name="Pelletier E."/>
            <person name="Niang G."/>
            <person name="Scheremetjew M."/>
            <person name="Finn R."/>
            <person name="Kale V."/>
            <person name="Holt S."/>
            <person name="Cochrane G."/>
            <person name="Meng A."/>
            <person name="Brown T."/>
            <person name="Cohen L."/>
        </authorList>
    </citation>
    <scope>NUCLEOTIDE SEQUENCE</scope>
    <source>
        <strain evidence="2">CCMP644</strain>
    </source>
</reference>
<dbReference type="GO" id="GO:0005509">
    <property type="term" value="F:calcium ion binding"/>
    <property type="evidence" value="ECO:0007669"/>
    <property type="project" value="InterPro"/>
</dbReference>